<feature type="domain" description="Carbohydrate-binding" evidence="1">
    <location>
        <begin position="51"/>
        <end position="200"/>
    </location>
</feature>
<accession>A0AAE3M7X0</accession>
<dbReference type="CDD" id="cd09620">
    <property type="entry name" value="CBM9_like_3"/>
    <property type="match status" value="1"/>
</dbReference>
<keyword evidence="3" id="KW-1185">Reference proteome</keyword>
<dbReference type="AlphaFoldDB" id="A0AAE3M7X0"/>
<dbReference type="PANTHER" id="PTHR35532">
    <property type="entry name" value="SIMILAR TO POLYHYDROXYALKANOATE DEPOLYMERASE"/>
    <property type="match status" value="1"/>
</dbReference>
<dbReference type="GO" id="GO:0016052">
    <property type="term" value="P:carbohydrate catabolic process"/>
    <property type="evidence" value="ECO:0007669"/>
    <property type="project" value="InterPro"/>
</dbReference>
<dbReference type="EMBL" id="JAPDPJ010000070">
    <property type="protein sequence ID" value="MCW3788894.1"/>
    <property type="molecule type" value="Genomic_DNA"/>
</dbReference>
<proteinExistence type="predicted"/>
<organism evidence="2 3">
    <name type="scientific">Plebeiibacterium sediminum</name>
    <dbReference type="NCBI Taxonomy" id="2992112"/>
    <lineage>
        <taxon>Bacteria</taxon>
        <taxon>Pseudomonadati</taxon>
        <taxon>Bacteroidota</taxon>
        <taxon>Bacteroidia</taxon>
        <taxon>Marinilabiliales</taxon>
        <taxon>Marinilabiliaceae</taxon>
        <taxon>Plebeiibacterium</taxon>
    </lineage>
</organism>
<evidence type="ECO:0000259" key="1">
    <source>
        <dbReference type="Pfam" id="PF06452"/>
    </source>
</evidence>
<gene>
    <name evidence="2" type="ORF">OM075_20665</name>
</gene>
<evidence type="ECO:0000313" key="2">
    <source>
        <dbReference type="EMBL" id="MCW3788894.1"/>
    </source>
</evidence>
<dbReference type="Proteomes" id="UP001209229">
    <property type="component" value="Unassembled WGS sequence"/>
</dbReference>
<dbReference type="Gene3D" id="2.60.40.1190">
    <property type="match status" value="1"/>
</dbReference>
<dbReference type="SUPFAM" id="SSF49344">
    <property type="entry name" value="CBD9-like"/>
    <property type="match status" value="1"/>
</dbReference>
<reference evidence="2" key="1">
    <citation type="submission" date="2022-10" db="EMBL/GenBank/DDBJ databases">
        <authorList>
            <person name="Yu W.X."/>
        </authorList>
    </citation>
    <scope>NUCLEOTIDE SEQUENCE</scope>
    <source>
        <strain evidence="2">AAT</strain>
    </source>
</reference>
<dbReference type="Pfam" id="PF06452">
    <property type="entry name" value="CBM9_1"/>
    <property type="match status" value="1"/>
</dbReference>
<dbReference type="PANTHER" id="PTHR35532:SF5">
    <property type="entry name" value="CARBOHYDRATE-BINDING DOMAIN-CONTAINING PROTEIN"/>
    <property type="match status" value="1"/>
</dbReference>
<protein>
    <submittedName>
        <fullName evidence="2">Carbohydrate-binding family 9-like protein</fullName>
    </submittedName>
</protein>
<name>A0AAE3M7X0_9BACT</name>
<evidence type="ECO:0000313" key="3">
    <source>
        <dbReference type="Proteomes" id="UP001209229"/>
    </source>
</evidence>
<dbReference type="GO" id="GO:0030246">
    <property type="term" value="F:carbohydrate binding"/>
    <property type="evidence" value="ECO:0007669"/>
    <property type="project" value="InterPro"/>
</dbReference>
<dbReference type="GO" id="GO:0004553">
    <property type="term" value="F:hydrolase activity, hydrolyzing O-glycosyl compounds"/>
    <property type="evidence" value="ECO:0007669"/>
    <property type="project" value="InterPro"/>
</dbReference>
<dbReference type="PROSITE" id="PS51257">
    <property type="entry name" value="PROKAR_LIPOPROTEIN"/>
    <property type="match status" value="1"/>
</dbReference>
<dbReference type="InterPro" id="IPR010502">
    <property type="entry name" value="Carb-bd_dom_fam9"/>
</dbReference>
<sequence length="362" mass="42622">MRFLIPQLLFVLILAASCNTSSNKTDDVDIKLDIIKPREYVVCKTETPLTIDGIADEEAWNKVPFTDSFIDIEGVKTPKYDTKIKMLWDEQFFYVYAQLKEPHIWGNLYQRDTVIFYNNDFEVFLDPTMDTYNYGEIEVNVLNTIWDLKLDKPYRVNGNADNSWNLDRLKSAVQIYGTLNNPNDTDSCWTVEMAVPMDRIMELKNTDEKFPKDGEQWKVNFSRVEWDFDLVDGRYDRKKQDEKYLPEYNWVWSNQGVIAMHEPEKWGIVQFTNSNTPDQIEITKDKDFVFKQTAYALFRKTHYGDMKDLLQMEEGFTTTYKVKSDDTLIKAVFTKTKNGFEYKVPAYCDSYVINETGYIETK</sequence>
<comment type="caution">
    <text evidence="2">The sequence shown here is derived from an EMBL/GenBank/DDBJ whole genome shotgun (WGS) entry which is preliminary data.</text>
</comment>
<dbReference type="RefSeq" id="WP_301192450.1">
    <property type="nucleotide sequence ID" value="NZ_JAPDPJ010000070.1"/>
</dbReference>